<dbReference type="InParanoid" id="A0A2H3CUS2"/>
<name>A0A2H3CUS2_ARMGA</name>
<organism evidence="2 3">
    <name type="scientific">Armillaria gallica</name>
    <name type="common">Bulbous honey fungus</name>
    <name type="synonym">Armillaria bulbosa</name>
    <dbReference type="NCBI Taxonomy" id="47427"/>
    <lineage>
        <taxon>Eukaryota</taxon>
        <taxon>Fungi</taxon>
        <taxon>Dikarya</taxon>
        <taxon>Basidiomycota</taxon>
        <taxon>Agaricomycotina</taxon>
        <taxon>Agaricomycetes</taxon>
        <taxon>Agaricomycetidae</taxon>
        <taxon>Agaricales</taxon>
        <taxon>Marasmiineae</taxon>
        <taxon>Physalacriaceae</taxon>
        <taxon>Armillaria</taxon>
    </lineage>
</organism>
<feature type="region of interest" description="Disordered" evidence="1">
    <location>
        <begin position="115"/>
        <end position="135"/>
    </location>
</feature>
<feature type="non-terminal residue" evidence="2">
    <location>
        <position position="200"/>
    </location>
</feature>
<feature type="region of interest" description="Disordered" evidence="1">
    <location>
        <begin position="62"/>
        <end position="96"/>
    </location>
</feature>
<dbReference type="AlphaFoldDB" id="A0A2H3CUS2"/>
<dbReference type="Proteomes" id="UP000217790">
    <property type="component" value="Unassembled WGS sequence"/>
</dbReference>
<evidence type="ECO:0000313" key="2">
    <source>
        <dbReference type="EMBL" id="PBK79056.1"/>
    </source>
</evidence>
<gene>
    <name evidence="2" type="ORF">ARMGADRAFT_1041074</name>
</gene>
<accession>A0A2H3CUS2</accession>
<protein>
    <submittedName>
        <fullName evidence="2">Uncharacterized protein</fullName>
    </submittedName>
</protein>
<dbReference type="EMBL" id="KZ293843">
    <property type="protein sequence ID" value="PBK79056.1"/>
    <property type="molecule type" value="Genomic_DNA"/>
</dbReference>
<proteinExistence type="predicted"/>
<evidence type="ECO:0000256" key="1">
    <source>
        <dbReference type="SAM" id="MobiDB-lite"/>
    </source>
</evidence>
<feature type="compositionally biased region" description="Basic and acidic residues" evidence="1">
    <location>
        <begin position="63"/>
        <end position="96"/>
    </location>
</feature>
<reference evidence="3" key="1">
    <citation type="journal article" date="2017" name="Nat. Ecol. Evol.">
        <title>Genome expansion and lineage-specific genetic innovations in the forest pathogenic fungi Armillaria.</title>
        <authorList>
            <person name="Sipos G."/>
            <person name="Prasanna A.N."/>
            <person name="Walter M.C."/>
            <person name="O'Connor E."/>
            <person name="Balint B."/>
            <person name="Krizsan K."/>
            <person name="Kiss B."/>
            <person name="Hess J."/>
            <person name="Varga T."/>
            <person name="Slot J."/>
            <person name="Riley R."/>
            <person name="Boka B."/>
            <person name="Rigling D."/>
            <person name="Barry K."/>
            <person name="Lee J."/>
            <person name="Mihaltcheva S."/>
            <person name="LaButti K."/>
            <person name="Lipzen A."/>
            <person name="Waldron R."/>
            <person name="Moloney N.M."/>
            <person name="Sperisen C."/>
            <person name="Kredics L."/>
            <person name="Vagvoelgyi C."/>
            <person name="Patrignani A."/>
            <person name="Fitzpatrick D."/>
            <person name="Nagy I."/>
            <person name="Doyle S."/>
            <person name="Anderson J.B."/>
            <person name="Grigoriev I.V."/>
            <person name="Gueldener U."/>
            <person name="Muensterkoetter M."/>
            <person name="Nagy L.G."/>
        </authorList>
    </citation>
    <scope>NUCLEOTIDE SEQUENCE [LARGE SCALE GENOMIC DNA]</scope>
    <source>
        <strain evidence="3">Ar21-2</strain>
    </source>
</reference>
<sequence>MDGVQNFGRRSLYPSTPTLPRFVQFDHRYAVSPILSPVANAVFSEGGTLALDQDWIRPGLIHDGSRKQRTHGADSRRARREGKETGVWREQDEGETRRGRVAEVDFATRTRLSSSTEADCGHRMGRGAVEKDGKRGELVGTTGWESRLTGIHGPWNTQRGVDHGLAARGVSSSSPEESSVRSESSENDIIVALKCEEKSH</sequence>
<evidence type="ECO:0000313" key="3">
    <source>
        <dbReference type="Proteomes" id="UP000217790"/>
    </source>
</evidence>
<feature type="region of interest" description="Disordered" evidence="1">
    <location>
        <begin position="167"/>
        <end position="188"/>
    </location>
</feature>
<keyword evidence="3" id="KW-1185">Reference proteome</keyword>